<feature type="compositionally biased region" description="Low complexity" evidence="6">
    <location>
        <begin position="625"/>
        <end position="636"/>
    </location>
</feature>
<evidence type="ECO:0000313" key="8">
    <source>
        <dbReference type="EMBL" id="PFX25343.1"/>
    </source>
</evidence>
<reference evidence="9" key="1">
    <citation type="journal article" date="2017" name="bioRxiv">
        <title>Comparative analysis of the genomes of Stylophora pistillata and Acropora digitifera provides evidence for extensive differences between species of corals.</title>
        <authorList>
            <person name="Voolstra C.R."/>
            <person name="Li Y."/>
            <person name="Liew Y.J."/>
            <person name="Baumgarten S."/>
            <person name="Zoccola D."/>
            <person name="Flot J.-F."/>
            <person name="Tambutte S."/>
            <person name="Allemand D."/>
            <person name="Aranda M."/>
        </authorList>
    </citation>
    <scope>NUCLEOTIDE SEQUENCE [LARGE SCALE GENOMIC DNA]</scope>
</reference>
<evidence type="ECO:0000256" key="6">
    <source>
        <dbReference type="SAM" id="MobiDB-lite"/>
    </source>
</evidence>
<evidence type="ECO:0000256" key="3">
    <source>
        <dbReference type="ARBA" id="ARBA00012483"/>
    </source>
</evidence>
<evidence type="ECO:0000313" key="9">
    <source>
        <dbReference type="Proteomes" id="UP000225706"/>
    </source>
</evidence>
<dbReference type="Gene3D" id="3.30.70.330">
    <property type="match status" value="1"/>
</dbReference>
<comment type="pathway">
    <text evidence="2">Protein modification; protein ubiquitination.</text>
</comment>
<feature type="compositionally biased region" description="Basic and acidic residues" evidence="6">
    <location>
        <begin position="655"/>
        <end position="666"/>
    </location>
</feature>
<dbReference type="OrthoDB" id="5974467at2759"/>
<dbReference type="AlphaFoldDB" id="A0A2B4S8J4"/>
<evidence type="ECO:0000256" key="1">
    <source>
        <dbReference type="ARBA" id="ARBA00000900"/>
    </source>
</evidence>
<feature type="compositionally biased region" description="Basic and acidic residues" evidence="6">
    <location>
        <begin position="591"/>
        <end position="610"/>
    </location>
</feature>
<evidence type="ECO:0000256" key="5">
    <source>
        <dbReference type="ARBA" id="ARBA00022723"/>
    </source>
</evidence>
<dbReference type="Gene3D" id="3.30.390.130">
    <property type="match status" value="1"/>
</dbReference>
<name>A0A2B4S8J4_STYPI</name>
<dbReference type="GO" id="GO:0007219">
    <property type="term" value="P:Notch signaling pathway"/>
    <property type="evidence" value="ECO:0007669"/>
    <property type="project" value="InterPro"/>
</dbReference>
<evidence type="ECO:0000256" key="4">
    <source>
        <dbReference type="ARBA" id="ARBA00022679"/>
    </source>
</evidence>
<dbReference type="InterPro" id="IPR039396">
    <property type="entry name" value="Deltex_C"/>
</dbReference>
<dbReference type="InterPro" id="IPR043472">
    <property type="entry name" value="Macro_dom-like"/>
</dbReference>
<dbReference type="EC" id="2.3.2.27" evidence="3"/>
<dbReference type="SUPFAM" id="SSF52949">
    <property type="entry name" value="Macro domain-like"/>
    <property type="match status" value="1"/>
</dbReference>
<feature type="domain" description="Macro" evidence="7">
    <location>
        <begin position="366"/>
        <end position="556"/>
    </location>
</feature>
<dbReference type="InterPro" id="IPR002589">
    <property type="entry name" value="Macro_dom"/>
</dbReference>
<dbReference type="InterPro" id="IPR039398">
    <property type="entry name" value="Deltex_fam"/>
</dbReference>
<dbReference type="InterPro" id="IPR012677">
    <property type="entry name" value="Nucleotide-bd_a/b_plait_sf"/>
</dbReference>
<dbReference type="SMART" id="SM00506">
    <property type="entry name" value="A1pp"/>
    <property type="match status" value="1"/>
</dbReference>
<dbReference type="PANTHER" id="PTHR12622">
    <property type="entry name" value="DELTEX-RELATED"/>
    <property type="match status" value="1"/>
</dbReference>
<dbReference type="GO" id="GO:0061630">
    <property type="term" value="F:ubiquitin protein ligase activity"/>
    <property type="evidence" value="ECO:0007669"/>
    <property type="project" value="UniProtKB-EC"/>
</dbReference>
<gene>
    <name evidence="8" type="primary">DTX3L</name>
    <name evidence="8" type="ORF">AWC38_SpisGene10010</name>
</gene>
<evidence type="ECO:0000259" key="7">
    <source>
        <dbReference type="PROSITE" id="PS51154"/>
    </source>
</evidence>
<feature type="region of interest" description="Disordered" evidence="6">
    <location>
        <begin position="559"/>
        <end position="814"/>
    </location>
</feature>
<dbReference type="Pfam" id="PF21718">
    <property type="entry name" value="KH_DTX3L"/>
    <property type="match status" value="1"/>
</dbReference>
<comment type="caution">
    <text evidence="8">The sequence shown here is derived from an EMBL/GenBank/DDBJ whole genome shotgun (WGS) entry which is preliminary data.</text>
</comment>
<dbReference type="Pfam" id="PF23085">
    <property type="entry name" value="RRM_PARP14_3"/>
    <property type="match status" value="1"/>
</dbReference>
<dbReference type="Proteomes" id="UP000225706">
    <property type="component" value="Unassembled WGS sequence"/>
</dbReference>
<feature type="compositionally biased region" description="Polar residues" evidence="6">
    <location>
        <begin position="935"/>
        <end position="948"/>
    </location>
</feature>
<feature type="compositionally biased region" description="Basic and acidic residues" evidence="6">
    <location>
        <begin position="979"/>
        <end position="1003"/>
    </location>
</feature>
<dbReference type="UniPathway" id="UPA00143"/>
<dbReference type="CDD" id="cd09633">
    <property type="entry name" value="Deltex_C"/>
    <property type="match status" value="1"/>
</dbReference>
<feature type="compositionally biased region" description="Basic and acidic residues" evidence="6">
    <location>
        <begin position="699"/>
        <end position="719"/>
    </location>
</feature>
<dbReference type="Gene3D" id="3.40.220.10">
    <property type="entry name" value="Leucine Aminopeptidase, subunit E, domain 1"/>
    <property type="match status" value="1"/>
</dbReference>
<feature type="compositionally biased region" description="Polar residues" evidence="6">
    <location>
        <begin position="874"/>
        <end position="886"/>
    </location>
</feature>
<sequence>MLVNLEQCLSKEPNIELLQKDKATKSIVVSKIPLKTADKDVYGDIIIHFQKERNGGGEIETVFIPKKGTAVITFDDKNVVGKVLEQSHTFRGEELKVERLVTEHSPVVFQKVEGRVSLNSFHLSRQEAQNMLEILRDKANVRPQDSITGECVLAGTFDQIKATGDVLCDIFKSKDKTTRRGDTTQSKHSFTEAFESEDYSSTNEISYFDVQPQFMKLLEQLYKTELQEIKEKYGVHMVWKSESTQVKIYPTTAEHSGSYQEGSDAFISLYQAFYPKVRRKVIELKFPYDKKVITESDITSMEAANNVAIEMEENKVVIYAEESDISVAVESLRKTLELSRGSSRNPRNNERNSNQNRMSQRSGSSTRVLSQGLENAVTLSLYQGDITEETTHAIVNAANEWLRHGGGVAAAIERKGGRQIEEESRRIISQRNGRPLNVGDAVYTKAGTLPCRFVIHTVGPRWNHFERGKCVALLHRACIQSLNLAAQLRLCSIALPPISSGIFGMPKDICAQVMFEAVEEFSSSVQTQLNTLCDVRIVIIDDETISFFHKEFLNRYTSQETTQTKQARGDKEADSSSDVSSNLDKLPLSSERGKDDYFRSHSKPDEEVKLPPKVQISMGDSNPLEASSTAIESSAEGDQSKLLTPTGVESSNVESRADGIHSEKDSNAPLTTKISKDTSTKPSFGRGRGHIAPLLPLSSERREEDHLKSHSKSDEEVKLPPKVQSGMGDSNPLKHSSTAVESSEEDVQSKLLTPTEVESSKVESRANGIHSEKGSNGPLTTKISKDTRSKPSLGRGRGCLAPSFSKTLGKGEELNSKADTRLIPGHDIVRIGRGITYDSSTLPPGLTMPEEGRRLAQTYSSEPVSEALSKDMKTVSQTIESENQMSPKEKQEPTRTSPEEKVKTKEESPEGRVNPNQEKGSASKMISDDNIPDPNENSNRSNDKSLTGSERPGKAKNTDSYKPEDDYHETEMEVEVDDGERPGKAETTDNYKPEDDQHDTKMEVEDDQSFNDEGPCDIASRQDAMKSDQSSNIGGAREVQERPVIEGPNNREAGRQPNVDEVPPQTSDRGCTMRPNHHEDLVDGLPCGHHYCKPCFSYYVEKSDACPQYRQFRGNQPVGYMTRRTESHNSLEGYEACGTIVLTFNFNGGIQVSEHPNPGERYGECFCSAFLPDNPSGRVVCDLLRRAFDGRLIFTIGKDSATGESNRIVCNGIELKTARTGGPTQFGYPDFSYLDRVIKQLADKGITTLHE</sequence>
<organism evidence="8 9">
    <name type="scientific">Stylophora pistillata</name>
    <name type="common">Smooth cauliflower coral</name>
    <dbReference type="NCBI Taxonomy" id="50429"/>
    <lineage>
        <taxon>Eukaryota</taxon>
        <taxon>Metazoa</taxon>
        <taxon>Cnidaria</taxon>
        <taxon>Anthozoa</taxon>
        <taxon>Hexacorallia</taxon>
        <taxon>Scleractinia</taxon>
        <taxon>Astrocoeniina</taxon>
        <taxon>Pocilloporidae</taxon>
        <taxon>Stylophora</taxon>
    </lineage>
</organism>
<dbReference type="PROSITE" id="PS51154">
    <property type="entry name" value="MACRO"/>
    <property type="match status" value="1"/>
</dbReference>
<keyword evidence="4" id="KW-0808">Transferase</keyword>
<dbReference type="GO" id="GO:0016567">
    <property type="term" value="P:protein ubiquitination"/>
    <property type="evidence" value="ECO:0007669"/>
    <property type="project" value="UniProtKB-UniPathway"/>
</dbReference>
<dbReference type="InterPro" id="IPR048409">
    <property type="entry name" value="DTX3L_KH-like"/>
</dbReference>
<feature type="compositionally biased region" description="Polar residues" evidence="6">
    <location>
        <begin position="641"/>
        <end position="654"/>
    </location>
</feature>
<dbReference type="CDD" id="cd02907">
    <property type="entry name" value="Macro_Af1521_BAL-like"/>
    <property type="match status" value="1"/>
</dbReference>
<protein>
    <recommendedName>
        <fullName evidence="3">RING-type E3 ubiquitin transferase</fullName>
        <ecNumber evidence="3">2.3.2.27</ecNumber>
    </recommendedName>
</protein>
<dbReference type="Pfam" id="PF18102">
    <property type="entry name" value="DTC"/>
    <property type="match status" value="1"/>
</dbReference>
<keyword evidence="5" id="KW-0479">Metal-binding</keyword>
<dbReference type="GO" id="GO:0046872">
    <property type="term" value="F:metal ion binding"/>
    <property type="evidence" value="ECO:0007669"/>
    <property type="project" value="UniProtKB-KW"/>
</dbReference>
<feature type="compositionally biased region" description="Low complexity" evidence="6">
    <location>
        <begin position="339"/>
        <end position="365"/>
    </location>
</feature>
<feature type="compositionally biased region" description="Basic and acidic residues" evidence="6">
    <location>
        <begin position="887"/>
        <end position="910"/>
    </location>
</feature>
<feature type="region of interest" description="Disordered" evidence="6">
    <location>
        <begin position="828"/>
        <end position="1075"/>
    </location>
</feature>
<dbReference type="InterPro" id="IPR039399">
    <property type="entry name" value="Deltex_C_sf"/>
</dbReference>
<comment type="catalytic activity">
    <reaction evidence="1">
        <text>S-ubiquitinyl-[E2 ubiquitin-conjugating enzyme]-L-cysteine + [acceptor protein]-L-lysine = [E2 ubiquitin-conjugating enzyme]-L-cysteine + N(6)-ubiquitinyl-[acceptor protein]-L-lysine.</text>
        <dbReference type="EC" id="2.3.2.27"/>
    </reaction>
</comment>
<evidence type="ECO:0000256" key="2">
    <source>
        <dbReference type="ARBA" id="ARBA00004906"/>
    </source>
</evidence>
<keyword evidence="9" id="KW-1185">Reference proteome</keyword>
<feature type="region of interest" description="Disordered" evidence="6">
    <location>
        <begin position="338"/>
        <end position="367"/>
    </location>
</feature>
<proteinExistence type="predicted"/>
<dbReference type="EMBL" id="LSMT01000153">
    <property type="protein sequence ID" value="PFX25343.1"/>
    <property type="molecule type" value="Genomic_DNA"/>
</dbReference>
<dbReference type="SUPFAM" id="SSF57850">
    <property type="entry name" value="RING/U-box"/>
    <property type="match status" value="1"/>
</dbReference>
<accession>A0A2B4S8J4</accession>
<feature type="compositionally biased region" description="Basic and acidic residues" evidence="6">
    <location>
        <begin position="951"/>
        <end position="971"/>
    </location>
</feature>
<dbReference type="Pfam" id="PF01661">
    <property type="entry name" value="Macro"/>
    <property type="match status" value="1"/>
</dbReference>